<proteinExistence type="predicted"/>
<evidence type="ECO:0000313" key="1">
    <source>
        <dbReference type="EMBL" id="QHT91231.1"/>
    </source>
</evidence>
<accession>A0A6C0IDP5</accession>
<dbReference type="AlphaFoldDB" id="A0A6C0IDP5"/>
<reference evidence="1" key="1">
    <citation type="journal article" date="2020" name="Nature">
        <title>Giant virus diversity and host interactions through global metagenomics.</title>
        <authorList>
            <person name="Schulz F."/>
            <person name="Roux S."/>
            <person name="Paez-Espino D."/>
            <person name="Jungbluth S."/>
            <person name="Walsh D.A."/>
            <person name="Denef V.J."/>
            <person name="McMahon K.D."/>
            <person name="Konstantinidis K.T."/>
            <person name="Eloe-Fadrosh E.A."/>
            <person name="Kyrpides N.C."/>
            <person name="Woyke T."/>
        </authorList>
    </citation>
    <scope>NUCLEOTIDE SEQUENCE</scope>
    <source>
        <strain evidence="1">GVMAG-M-3300023184-72</strain>
    </source>
</reference>
<dbReference type="EMBL" id="MN740164">
    <property type="protein sequence ID" value="QHT91231.1"/>
    <property type="molecule type" value="Genomic_DNA"/>
</dbReference>
<protein>
    <submittedName>
        <fullName evidence="1">Uncharacterized protein</fullName>
    </submittedName>
</protein>
<name>A0A6C0IDP5_9ZZZZ</name>
<organism evidence="1">
    <name type="scientific">viral metagenome</name>
    <dbReference type="NCBI Taxonomy" id="1070528"/>
    <lineage>
        <taxon>unclassified sequences</taxon>
        <taxon>metagenomes</taxon>
        <taxon>organismal metagenomes</taxon>
    </lineage>
</organism>
<sequence>MYMNNTNNDNNDNNDKTLNMLSSEFDKLMIPIPDLIRKYPEDQQKEILEYLEQLDEHHKKTYKIAFDHLGSSFNIYKSNGFKEWKQTKIK</sequence>